<keyword evidence="3" id="KW-1185">Reference proteome</keyword>
<name>I6R150_9CAUD</name>
<proteinExistence type="predicted"/>
<dbReference type="Pfam" id="PF14550">
    <property type="entry name" value="Peptidase_S78_2"/>
    <property type="match status" value="1"/>
</dbReference>
<evidence type="ECO:0000313" key="3">
    <source>
        <dbReference type="Proteomes" id="UP000002819"/>
    </source>
</evidence>
<dbReference type="GeneID" id="13405398"/>
<accession>I6R150</accession>
<gene>
    <name evidence="2" type="ORF">P12024L_01</name>
</gene>
<dbReference type="KEGG" id="vg:13405398"/>
<reference evidence="2 3" key="1">
    <citation type="journal article" date="2012" name="J. Virol.">
        <title>Complete Genome Sequences of Two Persicivirga Bacteriophages, P12024S and P12024L.</title>
        <authorList>
            <person name="Kang I."/>
            <person name="Jang H."/>
            <person name="Cho J.C."/>
        </authorList>
    </citation>
    <scope>NUCLEOTIDE SEQUENCE [LARGE SCALE GENOMIC DNA]</scope>
</reference>
<protein>
    <recommendedName>
        <fullName evidence="1">Phage-like element PBSX protein XkdF domain-containing protein</fullName>
    </recommendedName>
</protein>
<dbReference type="Proteomes" id="UP000002819">
    <property type="component" value="Segment"/>
</dbReference>
<feature type="domain" description="Phage-like element PBSX protein XkdF" evidence="1">
    <location>
        <begin position="49"/>
        <end position="170"/>
    </location>
</feature>
<evidence type="ECO:0000313" key="2">
    <source>
        <dbReference type="EMBL" id="AFM54721.1"/>
    </source>
</evidence>
<dbReference type="OrthoDB" id="29662at10239"/>
<dbReference type="EMBL" id="JQ823123">
    <property type="protein sequence ID" value="AFM54721.1"/>
    <property type="molecule type" value="Genomic_DNA"/>
</dbReference>
<dbReference type="InterPro" id="IPR027924">
    <property type="entry name" value="XkdF"/>
</dbReference>
<dbReference type="RefSeq" id="YP_006560400.1">
    <property type="nucleotide sequence ID" value="NC_018272.1"/>
</dbReference>
<sequence>MKTYQISYDPDQNEGVYALSVVKSPAMESKFITLKEQQSKPLKLATISEDRRVLMGIALIPDKPIYRNDPDMGEYNIVFSKDTIEKAAYDFIRKGNSNNSTIEHQLDLGSDAVSVVESWIIEDDEADKSRKYGFTEPVGSWAVTMKIHDDAIWAMAKAGEIEGFSIDGIFNLNEVKMSEEKKPTKFEQFMQLFAEDKPEPAKAAVKLGEVKSADGSVTMEFEGETLEAGVNIAIKGEDGNVPVPAGEYELDGGQVLVVVEEGVVDSVGEKVAEEEAEMSNAEFDKLLDAIMGLKKEMASQSVELTEVKTQLATIQAKPASEGIKPKATKLSTEKKGKLTLAERLENLNK</sequence>
<organism evidence="2 3">
    <name type="scientific">Nonlabens phage P12024L</name>
    <dbReference type="NCBI Taxonomy" id="1168479"/>
    <lineage>
        <taxon>Viruses</taxon>
        <taxon>Duplodnaviria</taxon>
        <taxon>Heunggongvirae</taxon>
        <taxon>Uroviricota</taxon>
        <taxon>Caudoviricetes</taxon>
        <taxon>Inhavirus</taxon>
        <taxon>Inhavirus P12024L</taxon>
    </lineage>
</organism>
<evidence type="ECO:0000259" key="1">
    <source>
        <dbReference type="Pfam" id="PF14550"/>
    </source>
</evidence>